<dbReference type="InterPro" id="IPR020422">
    <property type="entry name" value="TYR_PHOSPHATASE_DUAL_dom"/>
</dbReference>
<proteinExistence type="predicted"/>
<evidence type="ECO:0000256" key="2">
    <source>
        <dbReference type="ARBA" id="ARBA00022912"/>
    </source>
</evidence>
<feature type="compositionally biased region" description="Basic residues" evidence="3">
    <location>
        <begin position="47"/>
        <end position="60"/>
    </location>
</feature>
<dbReference type="OrthoDB" id="428974at2759"/>
<dbReference type="PROSITE" id="PS50056">
    <property type="entry name" value="TYR_PHOSPHATASE_2"/>
    <property type="match status" value="1"/>
</dbReference>
<dbReference type="InterPro" id="IPR016130">
    <property type="entry name" value="Tyr_Pase_AS"/>
</dbReference>
<sequence>LRQIRTTVSFRTCNSIIHQDRTCKTINLVVSMPERGSSMSREDSHYRPYHHRRRHHHGGGGRRIPDRWLNYDPVGRDLEGTPFVPFKTPLDKSFFVGKDDLSEDEHFDVDRIVQYAREQGKTIGLVVDLTNTDRYYKKTDWENYNVKYIKMNCPGHEVSEREDIVQKFLETVDEFVSDSSNDEKLIGVHCTHGLNRTGYLICRYLIDRKGWSAAQAISMFEYSRGHPIERGHYKKSLYEAEERIRKGTPTENASTENGGGDATTP</sequence>
<feature type="region of interest" description="Disordered" evidence="3">
    <location>
        <begin position="35"/>
        <end position="61"/>
    </location>
</feature>
<dbReference type="SMART" id="SM00404">
    <property type="entry name" value="PTPc_motif"/>
    <property type="match status" value="1"/>
</dbReference>
<feature type="domain" description="Tyrosine-protein phosphatase" evidence="4">
    <location>
        <begin position="86"/>
        <end position="246"/>
    </location>
</feature>
<evidence type="ECO:0000313" key="6">
    <source>
        <dbReference type="EMBL" id="RCN49325.1"/>
    </source>
</evidence>
<organism evidence="6 7">
    <name type="scientific">Ancylostoma caninum</name>
    <name type="common">Dog hookworm</name>
    <dbReference type="NCBI Taxonomy" id="29170"/>
    <lineage>
        <taxon>Eukaryota</taxon>
        <taxon>Metazoa</taxon>
        <taxon>Ecdysozoa</taxon>
        <taxon>Nematoda</taxon>
        <taxon>Chromadorea</taxon>
        <taxon>Rhabditida</taxon>
        <taxon>Rhabditina</taxon>
        <taxon>Rhabditomorpha</taxon>
        <taxon>Strongyloidea</taxon>
        <taxon>Ancylostomatidae</taxon>
        <taxon>Ancylostomatinae</taxon>
        <taxon>Ancylostoma</taxon>
    </lineage>
</organism>
<dbReference type="PROSITE" id="PS00383">
    <property type="entry name" value="TYR_PHOSPHATASE_1"/>
    <property type="match status" value="1"/>
</dbReference>
<evidence type="ECO:0000259" key="5">
    <source>
        <dbReference type="PROSITE" id="PS50056"/>
    </source>
</evidence>
<protein>
    <submittedName>
        <fullName evidence="6">Tyrosine-protein phosphatase family protein</fullName>
    </submittedName>
</protein>
<feature type="domain" description="Tyrosine specific protein phosphatases" evidence="5">
    <location>
        <begin position="166"/>
        <end position="235"/>
    </location>
</feature>
<keyword evidence="7" id="KW-1185">Reference proteome</keyword>
<dbReference type="PANTHER" id="PTHR10367:SF9">
    <property type="entry name" value="DUAL-SPECIFICITY PHOSPHATASE 11 (RNA_RNP COMPLEX 1-INTERACTING)"/>
    <property type="match status" value="1"/>
</dbReference>
<evidence type="ECO:0000256" key="3">
    <source>
        <dbReference type="SAM" id="MobiDB-lite"/>
    </source>
</evidence>
<dbReference type="PANTHER" id="PTHR10367">
    <property type="entry name" value="MRNA-CAPPING ENZYME"/>
    <property type="match status" value="1"/>
</dbReference>
<dbReference type="InterPro" id="IPR000340">
    <property type="entry name" value="Dual-sp_phosphatase_cat-dom"/>
</dbReference>
<keyword evidence="1" id="KW-0378">Hydrolase</keyword>
<dbReference type="PROSITE" id="PS50054">
    <property type="entry name" value="TYR_PHOSPHATASE_DUAL"/>
    <property type="match status" value="1"/>
</dbReference>
<dbReference type="GO" id="GO:0004651">
    <property type="term" value="F:polynucleotide 5'-phosphatase activity"/>
    <property type="evidence" value="ECO:0007669"/>
    <property type="project" value="TreeGrafter"/>
</dbReference>
<dbReference type="InterPro" id="IPR000387">
    <property type="entry name" value="Tyr_Pase_dom"/>
</dbReference>
<evidence type="ECO:0000313" key="7">
    <source>
        <dbReference type="Proteomes" id="UP000252519"/>
    </source>
</evidence>
<dbReference type="Proteomes" id="UP000252519">
    <property type="component" value="Unassembled WGS sequence"/>
</dbReference>
<reference evidence="6 7" key="1">
    <citation type="submission" date="2014-10" db="EMBL/GenBank/DDBJ databases">
        <title>Draft genome of the hookworm Ancylostoma caninum.</title>
        <authorList>
            <person name="Mitreva M."/>
        </authorList>
    </citation>
    <scope>NUCLEOTIDE SEQUENCE [LARGE SCALE GENOMIC DNA]</scope>
    <source>
        <strain evidence="6 7">Baltimore</strain>
    </source>
</reference>
<dbReference type="EMBL" id="JOJR01000035">
    <property type="protein sequence ID" value="RCN49325.1"/>
    <property type="molecule type" value="Genomic_DNA"/>
</dbReference>
<comment type="caution">
    <text evidence="6">The sequence shown here is derived from an EMBL/GenBank/DDBJ whole genome shotgun (WGS) entry which is preliminary data.</text>
</comment>
<feature type="non-terminal residue" evidence="6">
    <location>
        <position position="1"/>
    </location>
</feature>
<dbReference type="GO" id="GO:0004721">
    <property type="term" value="F:phosphoprotein phosphatase activity"/>
    <property type="evidence" value="ECO:0007669"/>
    <property type="project" value="UniProtKB-KW"/>
</dbReference>
<name>A0A368H218_ANCCA</name>
<dbReference type="InterPro" id="IPR029021">
    <property type="entry name" value="Prot-tyrosine_phosphatase-like"/>
</dbReference>
<dbReference type="SMART" id="SM00195">
    <property type="entry name" value="DSPc"/>
    <property type="match status" value="1"/>
</dbReference>
<dbReference type="InterPro" id="IPR003595">
    <property type="entry name" value="Tyr_Pase_cat"/>
</dbReference>
<dbReference type="InterPro" id="IPR051029">
    <property type="entry name" value="mRNA_Capping_Enz/RNA_Phosphat"/>
</dbReference>
<dbReference type="AlphaFoldDB" id="A0A368H218"/>
<evidence type="ECO:0000259" key="4">
    <source>
        <dbReference type="PROSITE" id="PS50054"/>
    </source>
</evidence>
<dbReference type="Gene3D" id="3.90.190.10">
    <property type="entry name" value="Protein tyrosine phosphatase superfamily"/>
    <property type="match status" value="1"/>
</dbReference>
<dbReference type="STRING" id="29170.A0A368H218"/>
<dbReference type="SUPFAM" id="SSF52799">
    <property type="entry name" value="(Phosphotyrosine protein) phosphatases II"/>
    <property type="match status" value="1"/>
</dbReference>
<accession>A0A368H218</accession>
<feature type="region of interest" description="Disordered" evidence="3">
    <location>
        <begin position="239"/>
        <end position="265"/>
    </location>
</feature>
<dbReference type="Pfam" id="PF00782">
    <property type="entry name" value="DSPc"/>
    <property type="match status" value="1"/>
</dbReference>
<evidence type="ECO:0000256" key="1">
    <source>
        <dbReference type="ARBA" id="ARBA00022801"/>
    </source>
</evidence>
<gene>
    <name evidence="6" type="ORF">ANCCAN_04575</name>
</gene>
<keyword evidence="2" id="KW-0904">Protein phosphatase</keyword>